<gene>
    <name evidence="7" type="primary">obg</name>
    <name evidence="10" type="ORF">A3B45_04105</name>
</gene>
<comment type="similarity">
    <text evidence="1 7">Belongs to the TRAFAC class OBG-HflX-like GTPase superfamily. OBG GTPase family.</text>
</comment>
<comment type="subunit">
    <text evidence="7">Monomer.</text>
</comment>
<dbReference type="Gene3D" id="2.70.210.12">
    <property type="entry name" value="GTP1/OBG domain"/>
    <property type="match status" value="1"/>
</dbReference>
<dbReference type="GO" id="GO:0005737">
    <property type="term" value="C:cytoplasm"/>
    <property type="evidence" value="ECO:0007669"/>
    <property type="project" value="UniProtKB-SubCell"/>
</dbReference>
<comment type="subcellular location">
    <subcellularLocation>
        <location evidence="7">Cytoplasm</location>
    </subcellularLocation>
</comment>
<evidence type="ECO:0000256" key="3">
    <source>
        <dbReference type="ARBA" id="ARBA00022741"/>
    </source>
</evidence>
<evidence type="ECO:0000313" key="10">
    <source>
        <dbReference type="EMBL" id="OGE43761.1"/>
    </source>
</evidence>
<evidence type="ECO:0000313" key="11">
    <source>
        <dbReference type="Proteomes" id="UP000178565"/>
    </source>
</evidence>
<dbReference type="NCBIfam" id="TIGR02729">
    <property type="entry name" value="Obg_CgtA"/>
    <property type="match status" value="1"/>
</dbReference>
<comment type="cofactor">
    <cofactor evidence="7">
        <name>Mg(2+)</name>
        <dbReference type="ChEBI" id="CHEBI:18420"/>
    </cofactor>
</comment>
<dbReference type="Proteomes" id="UP000178565">
    <property type="component" value="Unassembled WGS sequence"/>
</dbReference>
<dbReference type="STRING" id="1797785.A3B45_04105"/>
<evidence type="ECO:0000256" key="2">
    <source>
        <dbReference type="ARBA" id="ARBA00022490"/>
    </source>
</evidence>
<dbReference type="FunFam" id="2.70.210.12:FF:000001">
    <property type="entry name" value="GTPase Obg"/>
    <property type="match status" value="1"/>
</dbReference>
<dbReference type="PROSITE" id="PS00905">
    <property type="entry name" value="GTP1_OBG"/>
    <property type="match status" value="1"/>
</dbReference>
<dbReference type="Pfam" id="PF01926">
    <property type="entry name" value="MMR_HSR1"/>
    <property type="match status" value="1"/>
</dbReference>
<dbReference type="AlphaFoldDB" id="A0A1F5KT14"/>
<dbReference type="GO" id="GO:0000287">
    <property type="term" value="F:magnesium ion binding"/>
    <property type="evidence" value="ECO:0007669"/>
    <property type="project" value="InterPro"/>
</dbReference>
<dbReference type="PANTHER" id="PTHR11702">
    <property type="entry name" value="DEVELOPMENTALLY REGULATED GTP-BINDING PROTEIN-RELATED"/>
    <property type="match status" value="1"/>
</dbReference>
<feature type="binding site" evidence="7">
    <location>
        <begin position="269"/>
        <end position="272"/>
    </location>
    <ligand>
        <name>GTP</name>
        <dbReference type="ChEBI" id="CHEBI:37565"/>
    </ligand>
</feature>
<dbReference type="EMBL" id="MFDM01000013">
    <property type="protein sequence ID" value="OGE43761.1"/>
    <property type="molecule type" value="Genomic_DNA"/>
</dbReference>
<comment type="caution">
    <text evidence="10">The sequence shown here is derived from an EMBL/GenBank/DDBJ whole genome shotgun (WGS) entry which is preliminary data.</text>
</comment>
<accession>A0A1F5KT14</accession>
<dbReference type="PANTHER" id="PTHR11702:SF31">
    <property type="entry name" value="MITOCHONDRIAL RIBOSOME-ASSOCIATED GTPASE 2"/>
    <property type="match status" value="1"/>
</dbReference>
<dbReference type="PROSITE" id="PS51883">
    <property type="entry name" value="OBG"/>
    <property type="match status" value="1"/>
</dbReference>
<dbReference type="InterPro" id="IPR006074">
    <property type="entry name" value="GTP1-OBG_CS"/>
</dbReference>
<dbReference type="HAMAP" id="MF_01454">
    <property type="entry name" value="GTPase_Obg"/>
    <property type="match status" value="1"/>
</dbReference>
<dbReference type="InterPro" id="IPR036726">
    <property type="entry name" value="GTP1_OBG_dom_sf"/>
</dbReference>
<name>A0A1F5KT14_9BACT</name>
<dbReference type="PRINTS" id="PR00326">
    <property type="entry name" value="GTP1OBG"/>
</dbReference>
<dbReference type="SUPFAM" id="SSF82051">
    <property type="entry name" value="Obg GTP-binding protein N-terminal domain"/>
    <property type="match status" value="1"/>
</dbReference>
<dbReference type="InterPro" id="IPR045086">
    <property type="entry name" value="OBG_GTPase"/>
</dbReference>
<dbReference type="InterPro" id="IPR014100">
    <property type="entry name" value="GTP-bd_Obg/CgtA"/>
</dbReference>
<evidence type="ECO:0000256" key="4">
    <source>
        <dbReference type="ARBA" id="ARBA00022801"/>
    </source>
</evidence>
<comment type="function">
    <text evidence="7">An essential GTPase which binds GTP, GDP and possibly (p)ppGpp with moderate affinity, with high nucleotide exchange rates and a fairly low GTP hydrolysis rate. Plays a role in control of the cell cycle, stress response, ribosome biogenesis and in those bacteria that undergo differentiation, in morphogenesis control.</text>
</comment>
<feature type="domain" description="OBG-type G" evidence="8">
    <location>
        <begin position="154"/>
        <end position="312"/>
    </location>
</feature>
<sequence>MLVDEVEITIKGGHGGKGRVAFYSKMGAGPSGGDGGKGGDVYVQATSDLYALNKFLSQPECKAWDGQMGGNNRKTGAEGEDLTLIMPLGTTIYDQESKVIEINELNKKELLVKGGLGGRGNTFFKSSSNTTPRFAQSGLPGEERKLTLKLQLIADFGLIGLPNTGKSSILNELTNAQAKIGDYPFTTLEPNLGMLNGKVIADIPGLIEGASEGRGLGHKFLKHIEKVRLLLHCISSESDNPLKEYKIIRDELKKFNPKLWEKEEIILLTKSDLIEKINLEKKLKSLAKTKKKILPVSIHNWDSLQILIKVLV</sequence>
<dbReference type="InterPro" id="IPR006169">
    <property type="entry name" value="GTP1_OBG_dom"/>
</dbReference>
<feature type="binding site" evidence="7">
    <location>
        <begin position="160"/>
        <end position="167"/>
    </location>
    <ligand>
        <name>GTP</name>
        <dbReference type="ChEBI" id="CHEBI:37565"/>
    </ligand>
</feature>
<feature type="binding site" evidence="7">
    <location>
        <begin position="297"/>
        <end position="299"/>
    </location>
    <ligand>
        <name>GTP</name>
        <dbReference type="ChEBI" id="CHEBI:37565"/>
    </ligand>
</feature>
<dbReference type="CDD" id="cd01898">
    <property type="entry name" value="Obg"/>
    <property type="match status" value="1"/>
</dbReference>
<protein>
    <recommendedName>
        <fullName evidence="7">GTPase Obg</fullName>
        <ecNumber evidence="7">3.6.5.-</ecNumber>
    </recommendedName>
    <alternativeName>
        <fullName evidence="7">GTP-binding protein Obg</fullName>
    </alternativeName>
</protein>
<keyword evidence="6 7" id="KW-0342">GTP-binding</keyword>
<evidence type="ECO:0000256" key="1">
    <source>
        <dbReference type="ARBA" id="ARBA00007699"/>
    </source>
</evidence>
<evidence type="ECO:0000256" key="6">
    <source>
        <dbReference type="ARBA" id="ARBA00023134"/>
    </source>
</evidence>
<dbReference type="GO" id="GO:0042254">
    <property type="term" value="P:ribosome biogenesis"/>
    <property type="evidence" value="ECO:0007669"/>
    <property type="project" value="UniProtKB-UniRule"/>
</dbReference>
<dbReference type="InterPro" id="IPR027417">
    <property type="entry name" value="P-loop_NTPase"/>
</dbReference>
<dbReference type="GO" id="GO:0005525">
    <property type="term" value="F:GTP binding"/>
    <property type="evidence" value="ECO:0007669"/>
    <property type="project" value="UniProtKB-UniRule"/>
</dbReference>
<keyword evidence="5 7" id="KW-0460">Magnesium</keyword>
<evidence type="ECO:0000259" key="9">
    <source>
        <dbReference type="PROSITE" id="PS51883"/>
    </source>
</evidence>
<feature type="binding site" evidence="7">
    <location>
        <begin position="185"/>
        <end position="189"/>
    </location>
    <ligand>
        <name>GTP</name>
        <dbReference type="ChEBI" id="CHEBI:37565"/>
    </ligand>
</feature>
<dbReference type="EC" id="3.6.5.-" evidence="7"/>
<dbReference type="InterPro" id="IPR006073">
    <property type="entry name" value="GTP-bd"/>
</dbReference>
<evidence type="ECO:0000256" key="7">
    <source>
        <dbReference type="HAMAP-Rule" id="MF_01454"/>
    </source>
</evidence>
<dbReference type="Gene3D" id="3.40.50.300">
    <property type="entry name" value="P-loop containing nucleotide triphosphate hydrolases"/>
    <property type="match status" value="1"/>
</dbReference>
<dbReference type="GO" id="GO:0003924">
    <property type="term" value="F:GTPase activity"/>
    <property type="evidence" value="ECO:0007669"/>
    <property type="project" value="UniProtKB-UniRule"/>
</dbReference>
<feature type="binding site" evidence="7">
    <location>
        <position position="167"/>
    </location>
    <ligand>
        <name>Mg(2+)</name>
        <dbReference type="ChEBI" id="CHEBI:18420"/>
    </ligand>
</feature>
<keyword evidence="2 7" id="KW-0963">Cytoplasm</keyword>
<reference evidence="10 11" key="1">
    <citation type="journal article" date="2016" name="Nat. Commun.">
        <title>Thousands of microbial genomes shed light on interconnected biogeochemical processes in an aquifer system.</title>
        <authorList>
            <person name="Anantharaman K."/>
            <person name="Brown C.T."/>
            <person name="Hug L.A."/>
            <person name="Sharon I."/>
            <person name="Castelle C.J."/>
            <person name="Probst A.J."/>
            <person name="Thomas B.C."/>
            <person name="Singh A."/>
            <person name="Wilkins M.J."/>
            <person name="Karaoz U."/>
            <person name="Brodie E.L."/>
            <person name="Williams K.H."/>
            <person name="Hubbard S.S."/>
            <person name="Banfield J.F."/>
        </authorList>
    </citation>
    <scope>NUCLEOTIDE SEQUENCE [LARGE SCALE GENOMIC DNA]</scope>
</reference>
<keyword evidence="3 7" id="KW-0547">Nucleotide-binding</keyword>
<dbReference type="InterPro" id="IPR031167">
    <property type="entry name" value="G_OBG"/>
</dbReference>
<proteinExistence type="inferred from homology"/>
<evidence type="ECO:0000259" key="8">
    <source>
        <dbReference type="PROSITE" id="PS51710"/>
    </source>
</evidence>
<dbReference type="NCBIfam" id="NF008956">
    <property type="entry name" value="PRK12299.1"/>
    <property type="match status" value="1"/>
</dbReference>
<dbReference type="SUPFAM" id="SSF52540">
    <property type="entry name" value="P-loop containing nucleoside triphosphate hydrolases"/>
    <property type="match status" value="1"/>
</dbReference>
<organism evidence="10 11">
    <name type="scientific">Candidatus Daviesbacteria bacterium RIFCSPLOWO2_01_FULL_39_12</name>
    <dbReference type="NCBI Taxonomy" id="1797785"/>
    <lineage>
        <taxon>Bacteria</taxon>
        <taxon>Candidatus Daviesiibacteriota</taxon>
    </lineage>
</organism>
<feature type="binding site" evidence="7">
    <location>
        <begin position="202"/>
        <end position="205"/>
    </location>
    <ligand>
        <name>GTP</name>
        <dbReference type="ChEBI" id="CHEBI:37565"/>
    </ligand>
</feature>
<evidence type="ECO:0000256" key="5">
    <source>
        <dbReference type="ARBA" id="ARBA00022842"/>
    </source>
</evidence>
<feature type="binding site" evidence="7">
    <location>
        <position position="187"/>
    </location>
    <ligand>
        <name>Mg(2+)</name>
        <dbReference type="ChEBI" id="CHEBI:18420"/>
    </ligand>
</feature>
<dbReference type="Pfam" id="PF01018">
    <property type="entry name" value="GTP1_OBG"/>
    <property type="match status" value="1"/>
</dbReference>
<dbReference type="PIRSF" id="PIRSF002401">
    <property type="entry name" value="GTP_bd_Obg/CgtA"/>
    <property type="match status" value="1"/>
</dbReference>
<keyword evidence="4 7" id="KW-0378">Hydrolase</keyword>
<keyword evidence="7" id="KW-0479">Metal-binding</keyword>
<dbReference type="PROSITE" id="PS51710">
    <property type="entry name" value="G_OBG"/>
    <property type="match status" value="1"/>
</dbReference>
<feature type="domain" description="Obg" evidence="9">
    <location>
        <begin position="1"/>
        <end position="153"/>
    </location>
</feature>